<evidence type="ECO:0000256" key="1">
    <source>
        <dbReference type="SAM" id="MobiDB-lite"/>
    </source>
</evidence>
<keyword evidence="3" id="KW-1185">Reference proteome</keyword>
<evidence type="ECO:0000313" key="2">
    <source>
        <dbReference type="EMBL" id="KAF2901115.1"/>
    </source>
</evidence>
<dbReference type="EMBL" id="VTPC01001861">
    <property type="protein sequence ID" value="KAF2901115.1"/>
    <property type="molecule type" value="Genomic_DNA"/>
</dbReference>
<name>A0A8K0D7S8_IGNLU</name>
<dbReference type="AlphaFoldDB" id="A0A8K0D7S8"/>
<dbReference type="Proteomes" id="UP000801492">
    <property type="component" value="Unassembled WGS sequence"/>
</dbReference>
<reference evidence="2" key="1">
    <citation type="submission" date="2019-08" db="EMBL/GenBank/DDBJ databases">
        <title>The genome of the North American firefly Photinus pyralis.</title>
        <authorList>
            <consortium name="Photinus pyralis genome working group"/>
            <person name="Fallon T.R."/>
            <person name="Sander Lower S.E."/>
            <person name="Weng J.-K."/>
        </authorList>
    </citation>
    <scope>NUCLEOTIDE SEQUENCE</scope>
    <source>
        <strain evidence="2">TRF0915ILg1</strain>
        <tissue evidence="2">Whole body</tissue>
    </source>
</reference>
<protein>
    <submittedName>
        <fullName evidence="2">Uncharacterized protein</fullName>
    </submittedName>
</protein>
<gene>
    <name evidence="2" type="ORF">ILUMI_05072</name>
</gene>
<sequence length="99" mass="10609">MKTSKQRTCLDLKTLNAKTIGYGIESTVSTRNLAPLPSIDENGSDPIEILSSSQEQDCTQVFPRSDPISLQNSPCPTVATALPRNVPTPPSATTQNLLP</sequence>
<accession>A0A8K0D7S8</accession>
<comment type="caution">
    <text evidence="2">The sequence shown here is derived from an EMBL/GenBank/DDBJ whole genome shotgun (WGS) entry which is preliminary data.</text>
</comment>
<proteinExistence type="predicted"/>
<feature type="region of interest" description="Disordered" evidence="1">
    <location>
        <begin position="79"/>
        <end position="99"/>
    </location>
</feature>
<evidence type="ECO:0000313" key="3">
    <source>
        <dbReference type="Proteomes" id="UP000801492"/>
    </source>
</evidence>
<organism evidence="2 3">
    <name type="scientific">Ignelater luminosus</name>
    <name type="common">Cucubano</name>
    <name type="synonym">Pyrophorus luminosus</name>
    <dbReference type="NCBI Taxonomy" id="2038154"/>
    <lineage>
        <taxon>Eukaryota</taxon>
        <taxon>Metazoa</taxon>
        <taxon>Ecdysozoa</taxon>
        <taxon>Arthropoda</taxon>
        <taxon>Hexapoda</taxon>
        <taxon>Insecta</taxon>
        <taxon>Pterygota</taxon>
        <taxon>Neoptera</taxon>
        <taxon>Endopterygota</taxon>
        <taxon>Coleoptera</taxon>
        <taxon>Polyphaga</taxon>
        <taxon>Elateriformia</taxon>
        <taxon>Elateroidea</taxon>
        <taxon>Elateridae</taxon>
        <taxon>Agrypninae</taxon>
        <taxon>Pyrophorini</taxon>
        <taxon>Ignelater</taxon>
    </lineage>
</organism>